<dbReference type="Proteomes" id="UP000265566">
    <property type="component" value="Chromosome 5"/>
</dbReference>
<dbReference type="AlphaFoldDB" id="A0A396HLD3"/>
<dbReference type="Gramene" id="rna29152">
    <property type="protein sequence ID" value="RHN54160.1"/>
    <property type="gene ID" value="gene29152"/>
</dbReference>
<comment type="caution">
    <text evidence="1">The sequence shown here is derived from an EMBL/GenBank/DDBJ whole genome shotgun (WGS) entry which is preliminary data.</text>
</comment>
<organism evidence="1">
    <name type="scientific">Medicago truncatula</name>
    <name type="common">Barrel medic</name>
    <name type="synonym">Medicago tribuloides</name>
    <dbReference type="NCBI Taxonomy" id="3880"/>
    <lineage>
        <taxon>Eukaryota</taxon>
        <taxon>Viridiplantae</taxon>
        <taxon>Streptophyta</taxon>
        <taxon>Embryophyta</taxon>
        <taxon>Tracheophyta</taxon>
        <taxon>Spermatophyta</taxon>
        <taxon>Magnoliopsida</taxon>
        <taxon>eudicotyledons</taxon>
        <taxon>Gunneridae</taxon>
        <taxon>Pentapetalae</taxon>
        <taxon>rosids</taxon>
        <taxon>fabids</taxon>
        <taxon>Fabales</taxon>
        <taxon>Fabaceae</taxon>
        <taxon>Papilionoideae</taxon>
        <taxon>50 kb inversion clade</taxon>
        <taxon>NPAAA clade</taxon>
        <taxon>Hologalegina</taxon>
        <taxon>IRL clade</taxon>
        <taxon>Trifolieae</taxon>
        <taxon>Medicago</taxon>
    </lineage>
</organism>
<name>A0A396HLD3_MEDTR</name>
<accession>A0A396HLD3</accession>
<evidence type="ECO:0000313" key="1">
    <source>
        <dbReference type="EMBL" id="RHN54160.1"/>
    </source>
</evidence>
<dbReference type="EMBL" id="PSQE01000005">
    <property type="protein sequence ID" value="RHN54160.1"/>
    <property type="molecule type" value="Genomic_DNA"/>
</dbReference>
<gene>
    <name evidence="1" type="ORF">MtrunA17_Chr5g0403671</name>
</gene>
<proteinExistence type="predicted"/>
<sequence>MMIMLKDMKERCIFLWGIGVLLMELLTGRKPSDRVKSGEMGFPFHGYQLVMEEEEDNVERVIGIFFEFCFLISPILQEYNFGLLLLLMNMEDKKVIDEDYDFEVVVVEIEI</sequence>
<protein>
    <submittedName>
        <fullName evidence="1">Uncharacterized protein</fullName>
    </submittedName>
</protein>
<reference evidence="1" key="1">
    <citation type="journal article" date="2018" name="Nat. Plants">
        <title>Whole-genome landscape of Medicago truncatula symbiotic genes.</title>
        <authorList>
            <person name="Pecrix Y."/>
            <person name="Gamas P."/>
            <person name="Carrere S."/>
        </authorList>
    </citation>
    <scope>NUCLEOTIDE SEQUENCE</scope>
    <source>
        <tissue evidence="1">Leaves</tissue>
    </source>
</reference>